<organism evidence="10 11">
    <name type="scientific">Ursus americanus</name>
    <name type="common">American black bear</name>
    <name type="synonym">Euarctos americanus</name>
    <dbReference type="NCBI Taxonomy" id="9643"/>
    <lineage>
        <taxon>Eukaryota</taxon>
        <taxon>Metazoa</taxon>
        <taxon>Chordata</taxon>
        <taxon>Craniata</taxon>
        <taxon>Vertebrata</taxon>
        <taxon>Euteleostomi</taxon>
        <taxon>Mammalia</taxon>
        <taxon>Eutheria</taxon>
        <taxon>Laurasiatheria</taxon>
        <taxon>Carnivora</taxon>
        <taxon>Caniformia</taxon>
        <taxon>Ursidae</taxon>
        <taxon>Ursus</taxon>
    </lineage>
</organism>
<keyword evidence="6" id="KW-0687">Ribonucleoprotein</keyword>
<dbReference type="OMA" id="RSKNKIH"/>
<proteinExistence type="inferred from homology"/>
<evidence type="ECO:0000256" key="7">
    <source>
        <dbReference type="ARBA" id="ARBA00034092"/>
    </source>
</evidence>
<dbReference type="Pfam" id="PF01776">
    <property type="entry name" value="Ribosomal_L22e"/>
    <property type="match status" value="1"/>
</dbReference>
<dbReference type="InterPro" id="IPR002671">
    <property type="entry name" value="Ribosomal_eL22"/>
</dbReference>
<accession>A0A452QTC9</accession>
<dbReference type="GO" id="GO:0005737">
    <property type="term" value="C:cytoplasm"/>
    <property type="evidence" value="ECO:0007669"/>
    <property type="project" value="UniProtKB-SubCell"/>
</dbReference>
<dbReference type="GO" id="GO:1990904">
    <property type="term" value="C:ribonucleoprotein complex"/>
    <property type="evidence" value="ECO:0007669"/>
    <property type="project" value="UniProtKB-KW"/>
</dbReference>
<evidence type="ECO:0000313" key="10">
    <source>
        <dbReference type="Ensembl" id="ENSUAMP00000008860.1"/>
    </source>
</evidence>
<dbReference type="Gene3D" id="3.30.1360.210">
    <property type="match status" value="1"/>
</dbReference>
<evidence type="ECO:0000256" key="5">
    <source>
        <dbReference type="ARBA" id="ARBA00022980"/>
    </source>
</evidence>
<keyword evidence="4" id="KW-0963">Cytoplasm</keyword>
<dbReference type="GO" id="GO:0005840">
    <property type="term" value="C:ribosome"/>
    <property type="evidence" value="ECO:0007669"/>
    <property type="project" value="UniProtKB-KW"/>
</dbReference>
<dbReference type="GO" id="GO:0003723">
    <property type="term" value="F:RNA binding"/>
    <property type="evidence" value="ECO:0007669"/>
    <property type="project" value="TreeGrafter"/>
</dbReference>
<dbReference type="AlphaFoldDB" id="A0A452QTC9"/>
<dbReference type="Proteomes" id="UP000291022">
    <property type="component" value="Unassembled WGS sequence"/>
</dbReference>
<protein>
    <recommendedName>
        <fullName evidence="8">Large ribosomal subunit protein eL22</fullName>
    </recommendedName>
    <alternativeName>
        <fullName evidence="9">60S ribosomal protein L22</fullName>
    </alternativeName>
</protein>
<evidence type="ECO:0000256" key="6">
    <source>
        <dbReference type="ARBA" id="ARBA00023274"/>
    </source>
</evidence>
<evidence type="ECO:0000256" key="4">
    <source>
        <dbReference type="ARBA" id="ARBA00022490"/>
    </source>
</evidence>
<comment type="similarity">
    <text evidence="2">Belongs to the eukaryotic ribosomal protein eL22 family.</text>
</comment>
<evidence type="ECO:0000256" key="1">
    <source>
        <dbReference type="ARBA" id="ARBA00004496"/>
    </source>
</evidence>
<dbReference type="STRING" id="9643.ENSUAMP00000008860"/>
<name>A0A452QTC9_URSAM</name>
<evidence type="ECO:0000256" key="2">
    <source>
        <dbReference type="ARBA" id="ARBA00007817"/>
    </source>
</evidence>
<reference evidence="10" key="3">
    <citation type="submission" date="2025-09" db="UniProtKB">
        <authorList>
            <consortium name="Ensembl"/>
        </authorList>
    </citation>
    <scope>IDENTIFICATION</scope>
</reference>
<dbReference type="InterPro" id="IPR038526">
    <property type="entry name" value="Ribosomal_eL22_sf"/>
</dbReference>
<keyword evidence="5" id="KW-0689">Ribosomal protein</keyword>
<keyword evidence="11" id="KW-1185">Reference proteome</keyword>
<comment type="function">
    <text evidence="7">Component of the large ribosomal subunit. The ribosome is a large ribonucleoprotein complex responsible for the synthesis of proteins in the cell.</text>
</comment>
<dbReference type="GO" id="GO:0003735">
    <property type="term" value="F:structural constituent of ribosome"/>
    <property type="evidence" value="ECO:0007669"/>
    <property type="project" value="InterPro"/>
</dbReference>
<evidence type="ECO:0000256" key="8">
    <source>
        <dbReference type="ARBA" id="ARBA00040613"/>
    </source>
</evidence>
<evidence type="ECO:0000313" key="11">
    <source>
        <dbReference type="Proteomes" id="UP000291022"/>
    </source>
</evidence>
<comment type="subunit">
    <text evidence="3">Component of the large ribosomal subunit.</text>
</comment>
<dbReference type="Ensembl" id="ENSUAMT00000009977.1">
    <property type="protein sequence ID" value="ENSUAMP00000008860.1"/>
    <property type="gene ID" value="ENSUAMG00000007425.1"/>
</dbReference>
<dbReference type="GO" id="GO:0002181">
    <property type="term" value="P:cytoplasmic translation"/>
    <property type="evidence" value="ECO:0007669"/>
    <property type="project" value="TreeGrafter"/>
</dbReference>
<sequence>MDTANFEQIKVNGKAGNLGGTVVTIERSKNKIHVTSEVTFSKRYLKYLTKKYLKNNLGELRK</sequence>
<reference evidence="10" key="2">
    <citation type="submission" date="2025-08" db="UniProtKB">
        <authorList>
            <consortium name="Ensembl"/>
        </authorList>
    </citation>
    <scope>IDENTIFICATION</scope>
</reference>
<comment type="subcellular location">
    <subcellularLocation>
        <location evidence="1">Cytoplasm</location>
    </subcellularLocation>
</comment>
<evidence type="ECO:0000256" key="3">
    <source>
        <dbReference type="ARBA" id="ARBA00011133"/>
    </source>
</evidence>
<dbReference type="PANTHER" id="PTHR10064">
    <property type="entry name" value="60S RIBOSOMAL PROTEIN L22"/>
    <property type="match status" value="1"/>
</dbReference>
<dbReference type="GeneTree" id="ENSGT00940000153314"/>
<reference evidence="11" key="1">
    <citation type="submission" date="2016-06" db="EMBL/GenBank/DDBJ databases">
        <title>De novo assembly and RNA-Seq shows season-dependent expression and editing in black bear kidneys.</title>
        <authorList>
            <person name="Korstanje R."/>
            <person name="Srivastava A."/>
            <person name="Sarsani V.K."/>
            <person name="Sheehan S.M."/>
            <person name="Seger R.L."/>
            <person name="Barter M.E."/>
            <person name="Lindqvist C."/>
            <person name="Brody L.C."/>
            <person name="Mullikin J.C."/>
        </authorList>
    </citation>
    <scope>NUCLEOTIDE SEQUENCE [LARGE SCALE GENOMIC DNA]</scope>
</reference>
<dbReference type="PANTHER" id="PTHR10064:SF2">
    <property type="entry name" value="LARGE RIBOSOMAL SUBUNIT PROTEIN EL22"/>
    <property type="match status" value="1"/>
</dbReference>
<evidence type="ECO:0000256" key="9">
    <source>
        <dbReference type="ARBA" id="ARBA00041214"/>
    </source>
</evidence>